<dbReference type="PANTHER" id="PTHR11071:SF561">
    <property type="entry name" value="PEPTIDYL-PROLYL CIS-TRANS ISOMERASE D-RELATED"/>
    <property type="match status" value="1"/>
</dbReference>
<dbReference type="InterPro" id="IPR029000">
    <property type="entry name" value="Cyclophilin-like_dom_sf"/>
</dbReference>
<evidence type="ECO:0000259" key="2">
    <source>
        <dbReference type="PROSITE" id="PS50072"/>
    </source>
</evidence>
<dbReference type="SUPFAM" id="SSF50891">
    <property type="entry name" value="Cyclophilin-like"/>
    <property type="match status" value="1"/>
</dbReference>
<name>A0A813FDZ7_POLGL</name>
<feature type="domain" description="PPIase cyclophilin-type" evidence="2">
    <location>
        <begin position="51"/>
        <end position="223"/>
    </location>
</feature>
<protein>
    <recommendedName>
        <fullName evidence="2">PPIase cyclophilin-type domain-containing protein</fullName>
    </recommendedName>
</protein>
<dbReference type="GO" id="GO:0005737">
    <property type="term" value="C:cytoplasm"/>
    <property type="evidence" value="ECO:0007669"/>
    <property type="project" value="TreeGrafter"/>
</dbReference>
<dbReference type="Pfam" id="PF00160">
    <property type="entry name" value="Pro_isomerase"/>
    <property type="match status" value="1"/>
</dbReference>
<dbReference type="PANTHER" id="PTHR11071">
    <property type="entry name" value="PEPTIDYL-PROLYL CIS-TRANS ISOMERASE"/>
    <property type="match status" value="1"/>
</dbReference>
<dbReference type="GO" id="GO:0006457">
    <property type="term" value="P:protein folding"/>
    <property type="evidence" value="ECO:0007669"/>
    <property type="project" value="TreeGrafter"/>
</dbReference>
<dbReference type="PROSITE" id="PS50072">
    <property type="entry name" value="CSA_PPIASE_2"/>
    <property type="match status" value="1"/>
</dbReference>
<feature type="compositionally biased region" description="Acidic residues" evidence="1">
    <location>
        <begin position="18"/>
        <end position="27"/>
    </location>
</feature>
<dbReference type="Proteomes" id="UP000654075">
    <property type="component" value="Unassembled WGS sequence"/>
</dbReference>
<dbReference type="OMA" id="WASKRTM"/>
<dbReference type="AlphaFoldDB" id="A0A813FDZ7"/>
<proteinExistence type="predicted"/>
<dbReference type="EMBL" id="CAJNNV010023325">
    <property type="protein sequence ID" value="CAE8608641.1"/>
    <property type="molecule type" value="Genomic_DNA"/>
</dbReference>
<dbReference type="InterPro" id="IPR002130">
    <property type="entry name" value="Cyclophilin-type_PPIase_dom"/>
</dbReference>
<dbReference type="PRINTS" id="PR00153">
    <property type="entry name" value="CSAPPISMRASE"/>
</dbReference>
<evidence type="ECO:0000313" key="4">
    <source>
        <dbReference type="Proteomes" id="UP000654075"/>
    </source>
</evidence>
<comment type="caution">
    <text evidence="3">The sequence shown here is derived from an EMBL/GenBank/DDBJ whole genome shotgun (WGS) entry which is preliminary data.</text>
</comment>
<dbReference type="GO" id="GO:0003755">
    <property type="term" value="F:peptidyl-prolyl cis-trans isomerase activity"/>
    <property type="evidence" value="ECO:0007669"/>
    <property type="project" value="InterPro"/>
</dbReference>
<dbReference type="Gene3D" id="2.40.100.10">
    <property type="entry name" value="Cyclophilin-like"/>
    <property type="match status" value="1"/>
</dbReference>
<organism evidence="3 4">
    <name type="scientific">Polarella glacialis</name>
    <name type="common">Dinoflagellate</name>
    <dbReference type="NCBI Taxonomy" id="89957"/>
    <lineage>
        <taxon>Eukaryota</taxon>
        <taxon>Sar</taxon>
        <taxon>Alveolata</taxon>
        <taxon>Dinophyceae</taxon>
        <taxon>Suessiales</taxon>
        <taxon>Suessiaceae</taxon>
        <taxon>Polarella</taxon>
    </lineage>
</organism>
<feature type="region of interest" description="Disordered" evidence="1">
    <location>
        <begin position="1"/>
        <end position="39"/>
    </location>
</feature>
<accession>A0A813FDZ7</accession>
<evidence type="ECO:0000256" key="1">
    <source>
        <dbReference type="SAM" id="MobiDB-lite"/>
    </source>
</evidence>
<gene>
    <name evidence="3" type="ORF">PGLA1383_LOCUS26495</name>
</gene>
<dbReference type="GO" id="GO:0016018">
    <property type="term" value="F:cyclosporin A binding"/>
    <property type="evidence" value="ECO:0007669"/>
    <property type="project" value="TreeGrafter"/>
</dbReference>
<keyword evidence="4" id="KW-1185">Reference proteome</keyword>
<evidence type="ECO:0000313" key="3">
    <source>
        <dbReference type="EMBL" id="CAE8608641.1"/>
    </source>
</evidence>
<reference evidence="3" key="1">
    <citation type="submission" date="2021-02" db="EMBL/GenBank/DDBJ databases">
        <authorList>
            <person name="Dougan E. K."/>
            <person name="Rhodes N."/>
            <person name="Thang M."/>
            <person name="Chan C."/>
        </authorList>
    </citation>
    <scope>NUCLEOTIDE SEQUENCE</scope>
</reference>
<sequence>EDDAASLGSDASLGEQLPSEEEADVEDTPGGSLPSPSRLIFANQAPNPIAWMRLKVGERLLRPMYLEIFSDLYPSAAAAFVAFCTVAREADAPGYAGTQLHRIVSGVAAQGGDLEAELPSGSRSMLDESSLSSGIGALSHSRAGLLSVAVRGADADGVRFSLTLGAAARMLDARQVVLGQVLGSSSAAADEEEAELHPLRHIEAAGSSNGKPRVEVTLQSCGLCDETQRAGFEAFLAAAVGPETEQERYSRSDFSFPPLRDVISQGNAAEVLAFIARDVDDIDALVQAAEAEAQPSMESGTSSQVFHRCEQLEVELTRVLQLLDEVDFRAEGEVRSDTQRVQGRIRQMSAKLTAAKAWTKDGETEAYVQRS</sequence>
<feature type="non-terminal residue" evidence="3">
    <location>
        <position position="1"/>
    </location>
</feature>